<name>A0A7W9ZHQ7_NOVIT</name>
<dbReference type="SUPFAM" id="SSF53686">
    <property type="entry name" value="Tryptophan synthase beta subunit-like PLP-dependent enzymes"/>
    <property type="match status" value="1"/>
</dbReference>
<dbReference type="Gene3D" id="3.40.50.1100">
    <property type="match status" value="2"/>
</dbReference>
<dbReference type="Proteomes" id="UP000544872">
    <property type="component" value="Unassembled WGS sequence"/>
</dbReference>
<dbReference type="PANTHER" id="PTHR10314">
    <property type="entry name" value="CYSTATHIONINE BETA-SYNTHASE"/>
    <property type="match status" value="1"/>
</dbReference>
<feature type="binding site" evidence="10">
    <location>
        <position position="297"/>
    </location>
    <ligand>
        <name>pyridoxal 5'-phosphate</name>
        <dbReference type="ChEBI" id="CHEBI:597326"/>
    </ligand>
</feature>
<dbReference type="Pfam" id="PF00291">
    <property type="entry name" value="PALP"/>
    <property type="match status" value="1"/>
</dbReference>
<evidence type="ECO:0000313" key="14">
    <source>
        <dbReference type="Proteomes" id="UP000544872"/>
    </source>
</evidence>
<evidence type="ECO:0000256" key="10">
    <source>
        <dbReference type="PIRSR" id="PIRSR605856-50"/>
    </source>
</evidence>
<dbReference type="InterPro" id="IPR036052">
    <property type="entry name" value="TrpB-like_PALP_sf"/>
</dbReference>
<evidence type="ECO:0000256" key="11">
    <source>
        <dbReference type="PIRSR" id="PIRSR605856-51"/>
    </source>
</evidence>
<dbReference type="FunFam" id="3.40.50.1100:FF:000067">
    <property type="entry name" value="Cysteine synthase"/>
    <property type="match status" value="1"/>
</dbReference>
<proteinExistence type="inferred from homology"/>
<comment type="similarity">
    <text evidence="3">Belongs to the cysteine synthase/cystathionine beta-synthase family.</text>
</comment>
<dbReference type="GO" id="GO:0006535">
    <property type="term" value="P:cysteine biosynthetic process from serine"/>
    <property type="evidence" value="ECO:0007669"/>
    <property type="project" value="InterPro"/>
</dbReference>
<accession>A0A7W9ZHQ7</accession>
<evidence type="ECO:0000313" key="13">
    <source>
        <dbReference type="EMBL" id="MBB6211415.1"/>
    </source>
</evidence>
<evidence type="ECO:0000256" key="7">
    <source>
        <dbReference type="ARBA" id="ARBA00022898"/>
    </source>
</evidence>
<evidence type="ECO:0000256" key="9">
    <source>
        <dbReference type="ARBA" id="ARBA00047931"/>
    </source>
</evidence>
<evidence type="ECO:0000259" key="12">
    <source>
        <dbReference type="Pfam" id="PF00291"/>
    </source>
</evidence>
<feature type="binding site" evidence="10">
    <location>
        <position position="105"/>
    </location>
    <ligand>
        <name>pyridoxal 5'-phosphate</name>
        <dbReference type="ChEBI" id="CHEBI:597326"/>
    </ligand>
</feature>
<comment type="cofactor">
    <cofactor evidence="1 10">
        <name>pyridoxal 5'-phosphate</name>
        <dbReference type="ChEBI" id="CHEBI:597326"/>
    </cofactor>
</comment>
<evidence type="ECO:0000256" key="6">
    <source>
        <dbReference type="ARBA" id="ARBA00022679"/>
    </source>
</evidence>
<dbReference type="EMBL" id="JACIIX010000011">
    <property type="protein sequence ID" value="MBB6211415.1"/>
    <property type="molecule type" value="Genomic_DNA"/>
</dbReference>
<evidence type="ECO:0000256" key="2">
    <source>
        <dbReference type="ARBA" id="ARBA00004962"/>
    </source>
</evidence>
<dbReference type="NCBIfam" id="TIGR01139">
    <property type="entry name" value="cysK"/>
    <property type="match status" value="1"/>
</dbReference>
<dbReference type="InterPro" id="IPR001926">
    <property type="entry name" value="TrpB-like_PALP"/>
</dbReference>
<comment type="caution">
    <text evidence="13">The sequence shown here is derived from an EMBL/GenBank/DDBJ whole genome shotgun (WGS) entry which is preliminary data.</text>
</comment>
<dbReference type="AlphaFoldDB" id="A0A7W9ZHQ7"/>
<keyword evidence="6 13" id="KW-0808">Transferase</keyword>
<gene>
    <name evidence="13" type="ORF">FHS48_002854</name>
</gene>
<evidence type="ECO:0000256" key="5">
    <source>
        <dbReference type="ARBA" id="ARBA00022605"/>
    </source>
</evidence>
<evidence type="ECO:0000256" key="8">
    <source>
        <dbReference type="ARBA" id="ARBA00023192"/>
    </source>
</evidence>
<feature type="binding site" evidence="10">
    <location>
        <begin position="209"/>
        <end position="213"/>
    </location>
    <ligand>
        <name>pyridoxal 5'-phosphate</name>
        <dbReference type="ChEBI" id="CHEBI:597326"/>
    </ligand>
</feature>
<sequence>MSPDSDFACRTALSSQPPLPRRDAVAAPPRGRVYDHIMQTVGGTPLVRINRMNATGTADLLAKLEFFNPRASVKDRVALAMVEAAEARGDLIPGYSTLVEPTSGNTGIALAGIAAVKGYRLILTMPESMSVERRKMVQLFGAEIDLTPAAKGMGGAIARARELLAAIPGAVSLKQFQNPANPEIHRSTTAEEIWADTGGRVDAVVGGVGTGGTLTGIGQALRQYNPALRVIAVEPDASPVLSGGMPAPHKIQGIGAGFVPPLLDRGLIDEILTITNENAFRTARLAARQEGIPVGISSGAALCAALEVARRAEMRGKTVVVIVPSCAERYLSTPLFDGLS</sequence>
<dbReference type="CDD" id="cd01561">
    <property type="entry name" value="CBS_like"/>
    <property type="match status" value="1"/>
</dbReference>
<dbReference type="InterPro" id="IPR050214">
    <property type="entry name" value="Cys_Synth/Cystath_Beta-Synth"/>
</dbReference>
<dbReference type="InterPro" id="IPR005859">
    <property type="entry name" value="CysK"/>
</dbReference>
<evidence type="ECO:0000256" key="4">
    <source>
        <dbReference type="ARBA" id="ARBA00012681"/>
    </source>
</evidence>
<dbReference type="InterPro" id="IPR005856">
    <property type="entry name" value="Cys_synth"/>
</dbReference>
<dbReference type="NCBIfam" id="TIGR01136">
    <property type="entry name" value="cysKM"/>
    <property type="match status" value="1"/>
</dbReference>
<comment type="pathway">
    <text evidence="2">Amino-acid biosynthesis; L-cysteine biosynthesis; L-cysteine from L-serine: step 2/2.</text>
</comment>
<organism evidence="13 14">
    <name type="scientific">Novispirillum itersonii</name>
    <name type="common">Aquaspirillum itersonii</name>
    <dbReference type="NCBI Taxonomy" id="189"/>
    <lineage>
        <taxon>Bacteria</taxon>
        <taxon>Pseudomonadati</taxon>
        <taxon>Pseudomonadota</taxon>
        <taxon>Alphaproteobacteria</taxon>
        <taxon>Rhodospirillales</taxon>
        <taxon>Novispirillaceae</taxon>
        <taxon>Novispirillum</taxon>
    </lineage>
</organism>
<protein>
    <recommendedName>
        <fullName evidence="4">cysteine synthase</fullName>
        <ecNumber evidence="4">2.5.1.47</ecNumber>
    </recommendedName>
</protein>
<feature type="modified residue" description="N6-(pyridoxal phosphate)lysine" evidence="11">
    <location>
        <position position="74"/>
    </location>
</feature>
<dbReference type="EC" id="2.5.1.47" evidence="4"/>
<reference evidence="13 14" key="1">
    <citation type="submission" date="2020-08" db="EMBL/GenBank/DDBJ databases">
        <title>Genomic Encyclopedia of Type Strains, Phase IV (KMG-IV): sequencing the most valuable type-strain genomes for metagenomic binning, comparative biology and taxonomic classification.</title>
        <authorList>
            <person name="Goeker M."/>
        </authorList>
    </citation>
    <scope>NUCLEOTIDE SEQUENCE [LARGE SCALE GENOMIC DNA]</scope>
    <source>
        <strain evidence="13 14">DSM 11590</strain>
    </source>
</reference>
<evidence type="ECO:0000256" key="1">
    <source>
        <dbReference type="ARBA" id="ARBA00001933"/>
    </source>
</evidence>
<evidence type="ECO:0000256" key="3">
    <source>
        <dbReference type="ARBA" id="ARBA00007103"/>
    </source>
</evidence>
<keyword evidence="8" id="KW-0198">Cysteine biosynthesis</keyword>
<dbReference type="GO" id="GO:0004124">
    <property type="term" value="F:cysteine synthase activity"/>
    <property type="evidence" value="ECO:0007669"/>
    <property type="project" value="UniProtKB-EC"/>
</dbReference>
<keyword evidence="14" id="KW-1185">Reference proteome</keyword>
<dbReference type="RefSeq" id="WP_184264230.1">
    <property type="nucleotide sequence ID" value="NZ_JACIIX010000011.1"/>
</dbReference>
<keyword evidence="7 10" id="KW-0663">Pyridoxal phosphate</keyword>
<dbReference type="GO" id="GO:0005737">
    <property type="term" value="C:cytoplasm"/>
    <property type="evidence" value="ECO:0007669"/>
    <property type="project" value="UniProtKB-ARBA"/>
</dbReference>
<feature type="domain" description="Tryptophan synthase beta chain-like PALP" evidence="12">
    <location>
        <begin position="38"/>
        <end position="324"/>
    </location>
</feature>
<comment type="catalytic activity">
    <reaction evidence="9">
        <text>O-acetyl-L-serine + hydrogen sulfide = L-cysteine + acetate</text>
        <dbReference type="Rhea" id="RHEA:14829"/>
        <dbReference type="ChEBI" id="CHEBI:29919"/>
        <dbReference type="ChEBI" id="CHEBI:30089"/>
        <dbReference type="ChEBI" id="CHEBI:35235"/>
        <dbReference type="ChEBI" id="CHEBI:58340"/>
        <dbReference type="EC" id="2.5.1.47"/>
    </reaction>
</comment>
<keyword evidence="5" id="KW-0028">Amino-acid biosynthesis</keyword>